<dbReference type="PANTHER" id="PTHR47505">
    <property type="entry name" value="DNA UTILIZATION PROTEIN YHGH"/>
    <property type="match status" value="1"/>
</dbReference>
<sequence>MGVMDRLAMAGAQLIAFALPPRCPGCGVVTADDHHFCLACWSKLDFLGPPACAACAEPFEQDAGPEARCGACLADPPAYDAMAAAVAYGEIARRVALRLKYGGRPGLAETIARQLERHASGAADMLVAPVPLHRWRIWRRGYNQSALIARALVRRTGGTLALDLLERRKATPVLRGLGPAARVKAVRGAFILSPRWKELVKGRAVLLIDDVYTTGATANACAKALRRAGASQVRLLCWARVVRGRVDDVDFPDPR</sequence>
<dbReference type="EMBL" id="NWBU01000007">
    <property type="protein sequence ID" value="PTQ11708.1"/>
    <property type="molecule type" value="Genomic_DNA"/>
</dbReference>
<dbReference type="SUPFAM" id="SSF53271">
    <property type="entry name" value="PRTase-like"/>
    <property type="match status" value="1"/>
</dbReference>
<protein>
    <submittedName>
        <fullName evidence="4">Amidophosphoribosyltransferase</fullName>
    </submittedName>
</protein>
<evidence type="ECO:0000313" key="4">
    <source>
        <dbReference type="EMBL" id="PTQ11708.1"/>
    </source>
</evidence>
<dbReference type="InterPro" id="IPR044005">
    <property type="entry name" value="DZR_2"/>
</dbReference>
<dbReference type="Gene3D" id="3.40.50.2020">
    <property type="match status" value="1"/>
</dbReference>
<keyword evidence="4" id="KW-0328">Glycosyltransferase</keyword>
<keyword evidence="4" id="KW-0808">Transferase</keyword>
<dbReference type="InterPro" id="IPR000836">
    <property type="entry name" value="PRTase_dom"/>
</dbReference>
<dbReference type="InterPro" id="IPR029057">
    <property type="entry name" value="PRTase-like"/>
</dbReference>
<comment type="similarity">
    <text evidence="1">Belongs to the ComF/GntX family.</text>
</comment>
<organism evidence="4 5">
    <name type="scientific">Sphingomonas oleivorans</name>
    <dbReference type="NCBI Taxonomy" id="1735121"/>
    <lineage>
        <taxon>Bacteria</taxon>
        <taxon>Pseudomonadati</taxon>
        <taxon>Pseudomonadota</taxon>
        <taxon>Alphaproteobacteria</taxon>
        <taxon>Sphingomonadales</taxon>
        <taxon>Sphingomonadaceae</taxon>
        <taxon>Sphingomonas</taxon>
    </lineage>
</organism>
<proteinExistence type="inferred from homology"/>
<dbReference type="Pfam" id="PF18912">
    <property type="entry name" value="DZR_2"/>
    <property type="match status" value="1"/>
</dbReference>
<dbReference type="PANTHER" id="PTHR47505:SF1">
    <property type="entry name" value="DNA UTILIZATION PROTEIN YHGH"/>
    <property type="match status" value="1"/>
</dbReference>
<evidence type="ECO:0000259" key="3">
    <source>
        <dbReference type="Pfam" id="PF18912"/>
    </source>
</evidence>
<name>A0A2T5FYU7_9SPHN</name>
<dbReference type="AlphaFoldDB" id="A0A2T5FYU7"/>
<dbReference type="OrthoDB" id="9779910at2"/>
<evidence type="ECO:0000313" key="5">
    <source>
        <dbReference type="Proteomes" id="UP000244162"/>
    </source>
</evidence>
<dbReference type="GO" id="GO:0016757">
    <property type="term" value="F:glycosyltransferase activity"/>
    <property type="evidence" value="ECO:0007669"/>
    <property type="project" value="UniProtKB-KW"/>
</dbReference>
<evidence type="ECO:0000259" key="2">
    <source>
        <dbReference type="Pfam" id="PF00156"/>
    </source>
</evidence>
<feature type="domain" description="Phosphoribosyltransferase" evidence="2">
    <location>
        <begin position="195"/>
        <end position="245"/>
    </location>
</feature>
<dbReference type="InterPro" id="IPR051910">
    <property type="entry name" value="ComF/GntX_DNA_util-trans"/>
</dbReference>
<dbReference type="Pfam" id="PF00156">
    <property type="entry name" value="Pribosyltran"/>
    <property type="match status" value="1"/>
</dbReference>
<reference evidence="4 5" key="1">
    <citation type="submission" date="2017-09" db="EMBL/GenBank/DDBJ databases">
        <title>Sphingomonas panjinensis sp.nov., isolated from oil-contaminated soil.</title>
        <authorList>
            <person name="Wang L."/>
            <person name="Chen L."/>
        </authorList>
    </citation>
    <scope>NUCLEOTIDE SEQUENCE [LARGE SCALE GENOMIC DNA]</scope>
    <source>
        <strain evidence="4 5">FW-11</strain>
    </source>
</reference>
<keyword evidence="5" id="KW-1185">Reference proteome</keyword>
<accession>A0A2T5FYU7</accession>
<dbReference type="Proteomes" id="UP000244162">
    <property type="component" value="Unassembled WGS sequence"/>
</dbReference>
<gene>
    <name evidence="4" type="ORF">CLG96_09505</name>
</gene>
<feature type="domain" description="Double zinc ribbon" evidence="3">
    <location>
        <begin position="15"/>
        <end position="73"/>
    </location>
</feature>
<dbReference type="CDD" id="cd06223">
    <property type="entry name" value="PRTases_typeI"/>
    <property type="match status" value="1"/>
</dbReference>
<evidence type="ECO:0000256" key="1">
    <source>
        <dbReference type="ARBA" id="ARBA00008007"/>
    </source>
</evidence>
<comment type="caution">
    <text evidence="4">The sequence shown here is derived from an EMBL/GenBank/DDBJ whole genome shotgun (WGS) entry which is preliminary data.</text>
</comment>